<reference evidence="1 2" key="1">
    <citation type="journal article" date="2009" name="Stand. Genomic Sci.">
        <title>Complete genome sequence of Acidimicrobium ferrooxidans type strain (ICP).</title>
        <authorList>
            <person name="Clum A."/>
            <person name="Nolan M."/>
            <person name="Lang E."/>
            <person name="Glavina Del Rio T."/>
            <person name="Tice H."/>
            <person name="Copeland A."/>
            <person name="Cheng J.F."/>
            <person name="Lucas S."/>
            <person name="Chen F."/>
            <person name="Bruce D."/>
            <person name="Goodwin L."/>
            <person name="Pitluck S."/>
            <person name="Ivanova N."/>
            <person name="Mavrommatis K."/>
            <person name="Mikhailova N."/>
            <person name="Pati A."/>
            <person name="Chen A."/>
            <person name="Palaniappan K."/>
            <person name="Goker M."/>
            <person name="Spring S."/>
            <person name="Land M."/>
            <person name="Hauser L."/>
            <person name="Chang Y.J."/>
            <person name="Jeffries C.C."/>
            <person name="Chain P."/>
            <person name="Bristow J."/>
            <person name="Eisen J.A."/>
            <person name="Markowitz V."/>
            <person name="Hugenholtz P."/>
            <person name="Kyrpides N.C."/>
            <person name="Klenk H.P."/>
            <person name="Lapidus A."/>
        </authorList>
    </citation>
    <scope>NUCLEOTIDE SEQUENCE [LARGE SCALE GENOMIC DNA]</scope>
    <source>
        <strain evidence="2">DSM 10331 / JCM 15462 / NBRC 103882 / ICP</strain>
    </source>
</reference>
<protein>
    <submittedName>
        <fullName evidence="1">Uncharacterized protein</fullName>
    </submittedName>
</protein>
<accession>C7M1V5</accession>
<dbReference type="HOGENOM" id="CLU_627941_0_0_11"/>
<dbReference type="EMBL" id="CP001631">
    <property type="protein sequence ID" value="ACU54852.1"/>
    <property type="molecule type" value="Genomic_DNA"/>
</dbReference>
<dbReference type="Proteomes" id="UP000000771">
    <property type="component" value="Chromosome"/>
</dbReference>
<proteinExistence type="predicted"/>
<sequence length="436" mass="45374">MANPLRTLDERTREVAERALTSWIATTPRSGSLAALGLGVGLAALGGLATSDRAIAIGHAAASGAHGASVWETSTLAALALASAEVPVVCWLDGTIDDQEFAVARELVRHRARAIALTDSPARAALVRAAGWHRDELRGDDLVAGISLGRDLARREGPAAVIVHTPEHTVEAPEELLRRRARRALRDAQPLEVVAFKPPITAETALEAVDDRGPDAPVRAFLGGAGIVRITRTGLARDLEVRLRAPVIGVPDPEGLAREVASAGARAVILDVDGDTLIAASPAPTLELAPIRTEDVALALGALVAGAGLRVVVSTVGRVAGVGERVVHHLAADPSFVMVTWAAGALATAQARALVAGERRTPSVVELVQTDPIPAVLDELLAPAERIVVVGPAASGVGQRLAGWLFARDLHRRTQWYEPTVPASVLGFAARTLASS</sequence>
<evidence type="ECO:0000313" key="1">
    <source>
        <dbReference type="EMBL" id="ACU54852.1"/>
    </source>
</evidence>
<dbReference type="KEGG" id="afo:Afer_1948"/>
<organism evidence="1 2">
    <name type="scientific">Acidimicrobium ferrooxidans (strain DSM 10331 / JCM 15462 / NBRC 103882 / ICP)</name>
    <dbReference type="NCBI Taxonomy" id="525909"/>
    <lineage>
        <taxon>Bacteria</taxon>
        <taxon>Bacillati</taxon>
        <taxon>Actinomycetota</taxon>
        <taxon>Acidimicrobiia</taxon>
        <taxon>Acidimicrobiales</taxon>
        <taxon>Acidimicrobiaceae</taxon>
        <taxon>Acidimicrobium</taxon>
    </lineage>
</organism>
<evidence type="ECO:0000313" key="2">
    <source>
        <dbReference type="Proteomes" id="UP000000771"/>
    </source>
</evidence>
<name>C7M1V5_ACIFD</name>
<gene>
    <name evidence="1" type="ordered locus">Afer_1948</name>
</gene>
<dbReference type="RefSeq" id="WP_015799328.1">
    <property type="nucleotide sequence ID" value="NC_013124.1"/>
</dbReference>
<dbReference type="AlphaFoldDB" id="C7M1V5"/>
<dbReference type="STRING" id="525909.Afer_1948"/>
<keyword evidence="2" id="KW-1185">Reference proteome</keyword>